<feature type="transmembrane region" description="Helical" evidence="1">
    <location>
        <begin position="514"/>
        <end position="533"/>
    </location>
</feature>
<dbReference type="Proteomes" id="UP000003527">
    <property type="component" value="Unassembled WGS sequence"/>
</dbReference>
<protein>
    <recommendedName>
        <fullName evidence="4">Glycosyltransferase RgtA/B/C/D-like domain-containing protein</fullName>
    </recommendedName>
</protein>
<sequence length="759" mass="87134">MKNALRKGSDNREVWGEKMVCLFLLCCSFFFFCRFFVDSGNGERLLEKKNLLALGETGIFLLYSFFILLLRKTTLRSRRALLFFLSFPLLLTSYLHRFLLPLLFSFFYFFFLASILCYFLSGKINHFLQRCTSFRYSEKDKTAAFLALPFVLIQISRSNIALDYDSLRYGLRSAWILFSPEGKGGGILSFVQAFFSSHGLINAVYSYPKGLELLTAPLSFFPGYGFLLAFQIWIYIAIAFVLYFLLRDRKDAELALGILTFFFFSSVGNMAITMKTDNLTLLLQLLSLYFYGKGERKNSLSMLILTYSLKPTAVVFSTLLFIGFFLDSLIKGTIGTFFFGKGEPEEKRYFHPFGTKKEGSTALLFVSLLFTCLITLRTFWITGLPFSTTFTGIFKAMGFSVKWPFNLDAHVDYSGALSLQETLLSFGKRLFFFLFYPVGEDMAHVGIAWSGIAFPTILFLAAGNALKMILRRFSSGRKKEKGDVKDIELPLVFFLISFFSLLSFVMLWQIDGNYYSLWECLALLLAFGSPLWKKEEERQKRKWRILLAPFLYLPALLTTLVTSWAGAVGFTPIDPINKGYYDHLSVEMEKQAERGSLPLFLKMAENPRNHVLAVSETPDCYRIPCVVESITDVEGSGGSPGLYDDPLYFAWFLKWAKTDYIYIEKSFLEEEREARAKEMLIQMANLGILIEPEFANLTKTQESLPEYLLVKVNQSRLEYAWREESYPVLTKEEEEDTKSVRNWIENGDASQDKCIQRVK</sequence>
<feature type="transmembrane region" description="Helical" evidence="1">
    <location>
        <begin position="142"/>
        <end position="162"/>
    </location>
</feature>
<dbReference type="HOGENOM" id="CLU_018810_0_0_9"/>
<feature type="transmembrane region" description="Helical" evidence="1">
    <location>
        <begin position="224"/>
        <end position="246"/>
    </location>
</feature>
<dbReference type="EMBL" id="AFZD01000004">
    <property type="protein sequence ID" value="EHL14026.1"/>
    <property type="molecule type" value="Genomic_DNA"/>
</dbReference>
<dbReference type="AlphaFoldDB" id="G9WRT6"/>
<comment type="caution">
    <text evidence="2">The sequence shown here is derived from an EMBL/GenBank/DDBJ whole genome shotgun (WGS) entry which is preliminary data.</text>
</comment>
<feature type="transmembrane region" description="Helical" evidence="1">
    <location>
        <begin position="80"/>
        <end position="96"/>
    </location>
</feature>
<keyword evidence="1" id="KW-1133">Transmembrane helix</keyword>
<feature type="transmembrane region" description="Helical" evidence="1">
    <location>
        <begin position="20"/>
        <end position="37"/>
    </location>
</feature>
<evidence type="ECO:0000313" key="2">
    <source>
        <dbReference type="EMBL" id="EHL14026.1"/>
    </source>
</evidence>
<feature type="transmembrane region" description="Helical" evidence="1">
    <location>
        <begin position="102"/>
        <end position="121"/>
    </location>
</feature>
<evidence type="ECO:0000313" key="3">
    <source>
        <dbReference type="Proteomes" id="UP000003527"/>
    </source>
</evidence>
<feature type="transmembrane region" description="Helical" evidence="1">
    <location>
        <begin position="313"/>
        <end position="340"/>
    </location>
</feature>
<feature type="transmembrane region" description="Helical" evidence="1">
    <location>
        <begin position="442"/>
        <end position="466"/>
    </location>
</feature>
<feature type="transmembrane region" description="Helical" evidence="1">
    <location>
        <begin position="361"/>
        <end position="380"/>
    </location>
</feature>
<evidence type="ECO:0008006" key="4">
    <source>
        <dbReference type="Google" id="ProtNLM"/>
    </source>
</evidence>
<gene>
    <name evidence="2" type="ORF">HMPREF9624_01802</name>
</gene>
<reference evidence="2 3" key="1">
    <citation type="submission" date="2011-08" db="EMBL/GenBank/DDBJ databases">
        <title>The Genome Sequence of Oribacterium sp. ACB7.</title>
        <authorList>
            <consortium name="The Broad Institute Genome Sequencing Platform"/>
            <person name="Earl A."/>
            <person name="Ward D."/>
            <person name="Feldgarden M."/>
            <person name="Gevers D."/>
            <person name="Sizova M."/>
            <person name="Hazen A."/>
            <person name="Epstein S."/>
            <person name="Young S.K."/>
            <person name="Zeng Q."/>
            <person name="Gargeya S."/>
            <person name="Fitzgerald M."/>
            <person name="Haas B."/>
            <person name="Abouelleil A."/>
            <person name="Alvarado L."/>
            <person name="Arachchi H.M."/>
            <person name="Berlin A."/>
            <person name="Brown A."/>
            <person name="Chapman S.B."/>
            <person name="Chen Z."/>
            <person name="Dunbar C."/>
            <person name="Freedman E."/>
            <person name="Gearin G."/>
            <person name="Gellesch M."/>
            <person name="Goldberg J."/>
            <person name="Griggs A."/>
            <person name="Gujja S."/>
            <person name="Heiman D."/>
            <person name="Howarth C."/>
            <person name="Larson L."/>
            <person name="Lui A."/>
            <person name="MacDonald P.J.P."/>
            <person name="Montmayeur A."/>
            <person name="Murphy C."/>
            <person name="Neiman D."/>
            <person name="Pearson M."/>
            <person name="Priest M."/>
            <person name="Roberts A."/>
            <person name="Saif S."/>
            <person name="Shea T."/>
            <person name="Shenoy N."/>
            <person name="Sisk P."/>
            <person name="Stolte C."/>
            <person name="Sykes S."/>
            <person name="Wortman J."/>
            <person name="Nusbaum C."/>
            <person name="Birren B."/>
        </authorList>
    </citation>
    <scope>NUCLEOTIDE SEQUENCE [LARGE SCALE GENOMIC DNA]</scope>
    <source>
        <strain evidence="2 3">ACB7</strain>
    </source>
</reference>
<organism evidence="2 3">
    <name type="scientific">Oribacterium asaccharolyticum ACB7</name>
    <dbReference type="NCBI Taxonomy" id="796944"/>
    <lineage>
        <taxon>Bacteria</taxon>
        <taxon>Bacillati</taxon>
        <taxon>Bacillota</taxon>
        <taxon>Clostridia</taxon>
        <taxon>Lachnospirales</taxon>
        <taxon>Lachnospiraceae</taxon>
        <taxon>Oribacterium</taxon>
    </lineage>
</organism>
<dbReference type="PATRIC" id="fig|796944.3.peg.319"/>
<evidence type="ECO:0000256" key="1">
    <source>
        <dbReference type="SAM" id="Phobius"/>
    </source>
</evidence>
<proteinExistence type="predicted"/>
<feature type="transmembrane region" description="Helical" evidence="1">
    <location>
        <begin position="49"/>
        <end position="68"/>
    </location>
</feature>
<keyword evidence="1" id="KW-0472">Membrane</keyword>
<feature type="transmembrane region" description="Helical" evidence="1">
    <location>
        <begin position="545"/>
        <end position="567"/>
    </location>
</feature>
<accession>G9WRT6</accession>
<feature type="transmembrane region" description="Helical" evidence="1">
    <location>
        <begin position="253"/>
        <end position="272"/>
    </location>
</feature>
<name>G9WRT6_9FIRM</name>
<keyword evidence="1" id="KW-0812">Transmembrane</keyword>
<keyword evidence="3" id="KW-1185">Reference proteome</keyword>
<feature type="transmembrane region" description="Helical" evidence="1">
    <location>
        <begin position="487"/>
        <end position="508"/>
    </location>
</feature>